<dbReference type="STRING" id="255045.SAMN05444158_2605"/>
<dbReference type="Gene3D" id="1.10.600.10">
    <property type="entry name" value="Farnesyl Diphosphate Synthase"/>
    <property type="match status" value="1"/>
</dbReference>
<accession>A0A1X3F538</accession>
<dbReference type="GO" id="GO:0051996">
    <property type="term" value="F:squalene synthase [NAD(P)H] activity"/>
    <property type="evidence" value="ECO:0007669"/>
    <property type="project" value="InterPro"/>
</dbReference>
<evidence type="ECO:0000313" key="2">
    <source>
        <dbReference type="EMBL" id="OSJ04677.1"/>
    </source>
</evidence>
<feature type="compositionally biased region" description="Low complexity" evidence="1">
    <location>
        <begin position="1"/>
        <end position="11"/>
    </location>
</feature>
<dbReference type="PANTHER" id="PTHR31480">
    <property type="entry name" value="BIFUNCTIONAL LYCOPENE CYCLASE/PHYTOENE SYNTHASE"/>
    <property type="match status" value="1"/>
</dbReference>
<gene>
    <name evidence="2" type="ORF">BSZ18_28325</name>
</gene>
<feature type="region of interest" description="Disordered" evidence="1">
    <location>
        <begin position="1"/>
        <end position="42"/>
    </location>
</feature>
<evidence type="ECO:0000256" key="1">
    <source>
        <dbReference type="SAM" id="MobiDB-lite"/>
    </source>
</evidence>
<dbReference type="AlphaFoldDB" id="A0A1X3F538"/>
<dbReference type="InterPro" id="IPR017827">
    <property type="entry name" value="HSQ_synthase_HpnC"/>
</dbReference>
<dbReference type="NCBIfam" id="TIGR03464">
    <property type="entry name" value="HpnC"/>
    <property type="match status" value="1"/>
</dbReference>
<dbReference type="CDD" id="cd00683">
    <property type="entry name" value="Trans_IPPS_HH"/>
    <property type="match status" value="1"/>
</dbReference>
<proteinExistence type="predicted"/>
<dbReference type="Pfam" id="PF00494">
    <property type="entry name" value="SQS_PSY"/>
    <property type="match status" value="1"/>
</dbReference>
<reference evidence="2 3" key="1">
    <citation type="submission" date="2017-03" db="EMBL/GenBank/DDBJ databases">
        <title>Whole genome sequences of fourteen strains of Bradyrhizobium canariense and one strain of Bradyrhizobium japonicum isolated from Lupinus (Papilionoideae: Genisteae) species in Algeria.</title>
        <authorList>
            <person name="Crovadore J."/>
            <person name="Chekireb D."/>
            <person name="Brachmann A."/>
            <person name="Chablais R."/>
            <person name="Cochard B."/>
            <person name="Lefort F."/>
        </authorList>
    </citation>
    <scope>NUCLEOTIDE SEQUENCE [LARGE SCALE GENOMIC DNA]</scope>
    <source>
        <strain evidence="2 3">UBMA195</strain>
    </source>
</reference>
<name>A0A1X3F538_9BRAD</name>
<dbReference type="EMBL" id="NAFI01000184">
    <property type="protein sequence ID" value="OSJ04677.1"/>
    <property type="molecule type" value="Genomic_DNA"/>
</dbReference>
<dbReference type="Proteomes" id="UP000193553">
    <property type="component" value="Unassembled WGS sequence"/>
</dbReference>
<dbReference type="InterPro" id="IPR008949">
    <property type="entry name" value="Isoprenoid_synthase_dom_sf"/>
</dbReference>
<dbReference type="GO" id="GO:0016114">
    <property type="term" value="P:terpenoid biosynthetic process"/>
    <property type="evidence" value="ECO:0007669"/>
    <property type="project" value="UniProtKB-ARBA"/>
</dbReference>
<dbReference type="SUPFAM" id="SSF48576">
    <property type="entry name" value="Terpenoid synthases"/>
    <property type="match status" value="1"/>
</dbReference>
<dbReference type="SFLD" id="SFLDG01212">
    <property type="entry name" value="Phytoene_synthase_like"/>
    <property type="match status" value="1"/>
</dbReference>
<dbReference type="OrthoDB" id="9807580at2"/>
<organism evidence="2 3">
    <name type="scientific">Bradyrhizobium canariense</name>
    <dbReference type="NCBI Taxonomy" id="255045"/>
    <lineage>
        <taxon>Bacteria</taxon>
        <taxon>Pseudomonadati</taxon>
        <taxon>Pseudomonadota</taxon>
        <taxon>Alphaproteobacteria</taxon>
        <taxon>Hyphomicrobiales</taxon>
        <taxon>Nitrobacteraceae</taxon>
        <taxon>Bradyrhizobium</taxon>
    </lineage>
</organism>
<dbReference type="InterPro" id="IPR033904">
    <property type="entry name" value="Trans_IPPS_HH"/>
</dbReference>
<comment type="caution">
    <text evidence="2">The sequence shown here is derived from an EMBL/GenBank/DDBJ whole genome shotgun (WGS) entry which is preliminary data.</text>
</comment>
<sequence length="322" mass="35369">MGAAAASPARARASEKALPVQTIVDQPSMTSASELRSGKGERDENFPVASWIIHPRHRALILAYYNFVRTADDIADHATLPPDEKLAYLDLLEAELLGKGDTQAEAVSLRHALAERGMASRHALDVLIAFRMDVTKLRYENWDEVIHYCRYSAMPVGRFMLDVHGESTSTWAASDALCAALQINNHLQDCGKDFRELNRVYLPRDALAASGASVEQLGLAQSPPAMLACLQALAVRNEALLAEGRSLAAEIRDFRLGVEVSVIQAYADRIVRLLKVRDPLRERVHLNKLELLTFSLAGMIGEVGRRTVGRKAISRPGTAHDA</sequence>
<dbReference type="InterPro" id="IPR044843">
    <property type="entry name" value="Trans_IPPS_bact-type"/>
</dbReference>
<evidence type="ECO:0000313" key="3">
    <source>
        <dbReference type="Proteomes" id="UP000193553"/>
    </source>
</evidence>
<dbReference type="SFLD" id="SFLDG01018">
    <property type="entry name" value="Squalene/Phytoene_Synthase_Lik"/>
    <property type="match status" value="1"/>
</dbReference>
<feature type="compositionally biased region" description="Polar residues" evidence="1">
    <location>
        <begin position="23"/>
        <end position="34"/>
    </location>
</feature>
<protein>
    <submittedName>
        <fullName evidence="2">Squalene synthase HpnC</fullName>
    </submittedName>
</protein>
<dbReference type="SFLD" id="SFLDS00005">
    <property type="entry name" value="Isoprenoid_Synthase_Type_I"/>
    <property type="match status" value="1"/>
</dbReference>
<dbReference type="GO" id="GO:0004311">
    <property type="term" value="F:geranylgeranyl diphosphate synthase activity"/>
    <property type="evidence" value="ECO:0007669"/>
    <property type="project" value="InterPro"/>
</dbReference>
<dbReference type="InterPro" id="IPR002060">
    <property type="entry name" value="Squ/phyt_synthse"/>
</dbReference>